<dbReference type="Proteomes" id="UP000289738">
    <property type="component" value="Chromosome A09"/>
</dbReference>
<sequence>MREIGISIPKIYESFVAQLGGFNLVTFTKQDMYNEIRKQRGFQGGDVSATIRYLEGKAPQSVITDGDPTMRIAIQSVFPNAHHRCVLGIC</sequence>
<accession>A0A445BFF6</accession>
<keyword evidence="2" id="KW-1185">Reference proteome</keyword>
<organism evidence="1 2">
    <name type="scientific">Arachis hypogaea</name>
    <name type="common">Peanut</name>
    <dbReference type="NCBI Taxonomy" id="3818"/>
    <lineage>
        <taxon>Eukaryota</taxon>
        <taxon>Viridiplantae</taxon>
        <taxon>Streptophyta</taxon>
        <taxon>Embryophyta</taxon>
        <taxon>Tracheophyta</taxon>
        <taxon>Spermatophyta</taxon>
        <taxon>Magnoliopsida</taxon>
        <taxon>eudicotyledons</taxon>
        <taxon>Gunneridae</taxon>
        <taxon>Pentapetalae</taxon>
        <taxon>rosids</taxon>
        <taxon>fabids</taxon>
        <taxon>Fabales</taxon>
        <taxon>Fabaceae</taxon>
        <taxon>Papilionoideae</taxon>
        <taxon>50 kb inversion clade</taxon>
        <taxon>dalbergioids sensu lato</taxon>
        <taxon>Dalbergieae</taxon>
        <taxon>Pterocarpus clade</taxon>
        <taxon>Arachis</taxon>
    </lineage>
</organism>
<gene>
    <name evidence="1" type="ORF">Ahy_A09g042306</name>
</gene>
<reference evidence="1 2" key="1">
    <citation type="submission" date="2019-01" db="EMBL/GenBank/DDBJ databases">
        <title>Sequencing of cultivated peanut Arachis hypogaea provides insights into genome evolution and oil improvement.</title>
        <authorList>
            <person name="Chen X."/>
        </authorList>
    </citation>
    <scope>NUCLEOTIDE SEQUENCE [LARGE SCALE GENOMIC DNA]</scope>
    <source>
        <strain evidence="2">cv. Fuhuasheng</strain>
        <tissue evidence="1">Leaves</tissue>
    </source>
</reference>
<comment type="caution">
    <text evidence="1">The sequence shown here is derived from an EMBL/GenBank/DDBJ whole genome shotgun (WGS) entry which is preliminary data.</text>
</comment>
<dbReference type="PANTHER" id="PTHR47718:SF13">
    <property type="entry name" value="OS09G0290500 PROTEIN"/>
    <property type="match status" value="1"/>
</dbReference>
<evidence type="ECO:0000313" key="2">
    <source>
        <dbReference type="Proteomes" id="UP000289738"/>
    </source>
</evidence>
<protein>
    <submittedName>
        <fullName evidence="1">Uncharacterized protein</fullName>
    </submittedName>
</protein>
<dbReference type="EMBL" id="SDMP01000009">
    <property type="protein sequence ID" value="RYR37418.1"/>
    <property type="molecule type" value="Genomic_DNA"/>
</dbReference>
<name>A0A445BFF6_ARAHY</name>
<proteinExistence type="predicted"/>
<evidence type="ECO:0000313" key="1">
    <source>
        <dbReference type="EMBL" id="RYR37418.1"/>
    </source>
</evidence>
<dbReference type="PANTHER" id="PTHR47718">
    <property type="entry name" value="OS01G0519700 PROTEIN"/>
    <property type="match status" value="1"/>
</dbReference>
<dbReference type="AlphaFoldDB" id="A0A445BFF6"/>